<proteinExistence type="predicted"/>
<reference evidence="2" key="1">
    <citation type="journal article" date="2019" name="Int. J. Syst. Evol. Microbiol.">
        <title>The Global Catalogue of Microorganisms (GCM) 10K type strain sequencing project: providing services to taxonomists for standard genome sequencing and annotation.</title>
        <authorList>
            <consortium name="The Broad Institute Genomics Platform"/>
            <consortium name="The Broad Institute Genome Sequencing Center for Infectious Disease"/>
            <person name="Wu L."/>
            <person name="Ma J."/>
        </authorList>
    </citation>
    <scope>NUCLEOTIDE SEQUENCE [LARGE SCALE GENOMIC DNA]</scope>
    <source>
        <strain evidence="2">JCM 17326</strain>
    </source>
</reference>
<dbReference type="Pfam" id="PF06475">
    <property type="entry name" value="Glycolipid_bind"/>
    <property type="match status" value="1"/>
</dbReference>
<dbReference type="EMBL" id="BAABDQ010000001">
    <property type="protein sequence ID" value="GAA3527260.1"/>
    <property type="molecule type" value="Genomic_DNA"/>
</dbReference>
<dbReference type="InterPro" id="IPR009467">
    <property type="entry name" value="Glycolipid-bd_prot_put"/>
</dbReference>
<protein>
    <submittedName>
        <fullName evidence="1">Glycolipid-binding domain-containing protein</fullName>
    </submittedName>
</protein>
<dbReference type="RefSeq" id="WP_345557712.1">
    <property type="nucleotide sequence ID" value="NZ_BAABDQ010000001.1"/>
</dbReference>
<comment type="caution">
    <text evidence="1">The sequence shown here is derived from an EMBL/GenBank/DDBJ whole genome shotgun (WGS) entry which is preliminary data.</text>
</comment>
<organism evidence="1 2">
    <name type="scientific">Nonomuraea rosea</name>
    <dbReference type="NCBI Taxonomy" id="638574"/>
    <lineage>
        <taxon>Bacteria</taxon>
        <taxon>Bacillati</taxon>
        <taxon>Actinomycetota</taxon>
        <taxon>Actinomycetes</taxon>
        <taxon>Streptosporangiales</taxon>
        <taxon>Streptosporangiaceae</taxon>
        <taxon>Nonomuraea</taxon>
    </lineage>
</organism>
<gene>
    <name evidence="1" type="ORF">GCM10022419_002530</name>
</gene>
<accession>A0ABP6V5K2</accession>
<evidence type="ECO:0000313" key="1">
    <source>
        <dbReference type="EMBL" id="GAA3527260.1"/>
    </source>
</evidence>
<dbReference type="Proteomes" id="UP001500630">
    <property type="component" value="Unassembled WGS sequence"/>
</dbReference>
<dbReference type="SUPFAM" id="SSF159275">
    <property type="entry name" value="PA1994-like"/>
    <property type="match status" value="1"/>
</dbReference>
<sequence length="203" mass="21958">MTFAPPPETAAWRHVAARTGFEVVFFRPLESGPLEGGHRIEGCTTAVEDLRTWVVDYAIDVDDGWTTRRARITSRSAAGVRHTLLEADGRGDWLIDGAPAPHLGDCLDVDLESSALTNAFPVHRMRLAVGAGSAAPAAFVRAADLAVERLDQHYTRIPDEPDGDARGGPRYDYAAPVFDVSCRLVYDESGLVLDYPGLAVRAA</sequence>
<evidence type="ECO:0000313" key="2">
    <source>
        <dbReference type="Proteomes" id="UP001500630"/>
    </source>
</evidence>
<keyword evidence="2" id="KW-1185">Reference proteome</keyword>
<name>A0ABP6V5K2_9ACTN</name>